<reference evidence="2 3" key="1">
    <citation type="submission" date="2019-09" db="EMBL/GenBank/DDBJ databases">
        <title>In-depth cultivation of the pig gut microbiome towards novel bacterial diversity and tailored functional studies.</title>
        <authorList>
            <person name="Wylensek D."/>
            <person name="Hitch T.C.A."/>
            <person name="Clavel T."/>
        </authorList>
    </citation>
    <scope>NUCLEOTIDE SEQUENCE [LARGE SCALE GENOMIC DNA]</scope>
    <source>
        <strain evidence="2 3">WCA3-693-APC-4?</strain>
    </source>
</reference>
<protein>
    <recommendedName>
        <fullName evidence="1">YqbQ/XkdQ domain-containing protein</fullName>
    </recommendedName>
</protein>
<accession>A0A6N7Y589</accession>
<gene>
    <name evidence="2" type="ORF">FYJ83_17250</name>
</gene>
<dbReference type="Proteomes" id="UP000469523">
    <property type="component" value="Unassembled WGS sequence"/>
</dbReference>
<dbReference type="Pfam" id="PF24032">
    <property type="entry name" value="YQBQ"/>
    <property type="match status" value="1"/>
</dbReference>
<dbReference type="AlphaFoldDB" id="A0A6N7Y589"/>
<dbReference type="InterPro" id="IPR056937">
    <property type="entry name" value="YqbQ/XkdQ"/>
</dbReference>
<keyword evidence="3" id="KW-1185">Reference proteome</keyword>
<dbReference type="RefSeq" id="WP_154442775.1">
    <property type="nucleotide sequence ID" value="NZ_VUNQ01000059.1"/>
</dbReference>
<feature type="domain" description="YqbQ/XkdQ" evidence="1">
    <location>
        <begin position="26"/>
        <end position="329"/>
    </location>
</feature>
<comment type="caution">
    <text evidence="2">The sequence shown here is derived from an EMBL/GenBank/DDBJ whole genome shotgun (WGS) entry which is preliminary data.</text>
</comment>
<dbReference type="EMBL" id="VUNQ01000059">
    <property type="protein sequence ID" value="MSU03210.1"/>
    <property type="molecule type" value="Genomic_DNA"/>
</dbReference>
<name>A0A6N7Y589_9FIRM</name>
<proteinExistence type="predicted"/>
<organism evidence="2 3">
    <name type="scientific">Tissierella pigra</name>
    <dbReference type="NCBI Taxonomy" id="2607614"/>
    <lineage>
        <taxon>Bacteria</taxon>
        <taxon>Bacillati</taxon>
        <taxon>Bacillota</taxon>
        <taxon>Tissierellia</taxon>
        <taxon>Tissierellales</taxon>
        <taxon>Tissierellaceae</taxon>
        <taxon>Tissierella</taxon>
    </lineage>
</organism>
<dbReference type="SUPFAM" id="SSF69279">
    <property type="entry name" value="Phage tail proteins"/>
    <property type="match status" value="1"/>
</dbReference>
<evidence type="ECO:0000313" key="3">
    <source>
        <dbReference type="Proteomes" id="UP000469523"/>
    </source>
</evidence>
<evidence type="ECO:0000313" key="2">
    <source>
        <dbReference type="EMBL" id="MSU03210.1"/>
    </source>
</evidence>
<sequence length="332" mass="37628">MDNYIITLIKNNGGSSDITKFCGNLSWKDSIDTLGMELNVDAVRNIDDKYMKGYDLIEVGDKIILLNNNKELFRGIIVDLGINRYSKSITAFDYAFYLNQSMTIIQFNKVNADEAIKQLCSKFNVPTGNIVPISTAITKIYKDNIIAEIIRDILEQATNEWGTNYRLEMREGKLYIEKYTDLIITPRFKPASNVASLNPLKTIGSISKSESIADMRNSILISSNDEKSSRVIATAKDEKSISKFGLLQEIESVDDKDMAKAKLIAQNKLKELNKIKEDISIKLLGDDNVRAGRILEVDNDTFKLKGQYLIKDCTHTYQNRIHTMDLTLERVI</sequence>
<evidence type="ECO:0000259" key="1">
    <source>
        <dbReference type="Pfam" id="PF24032"/>
    </source>
</evidence>